<accession>A0A0A6UDT8</accession>
<feature type="transmembrane region" description="Helical" evidence="1">
    <location>
        <begin position="198"/>
        <end position="219"/>
    </location>
</feature>
<sequence>MVSWPTGREVGVVNVGVRRPARGTAAIVVAGAVLGLLAFTVDAVDGTARQVMTALVSSGLAWGSAAVLAGHTAPDRRSAVTRATLLLISATLVYYLLILVISRRWSGGVLVDGSSADWYGLRSLAVMTTAWSSVSMVAGPALGLLGLTARTGRLRSAALAAGASCGLLSGEGWSQIAAAPPWRLLAVDGPDAAFARGVLAAELVGVIVPLAVLACLVSARRLWGAWHLMAIATGVTATLSAVLWHLVRVAANHLG</sequence>
<protein>
    <submittedName>
        <fullName evidence="2">Uncharacterized protein</fullName>
    </submittedName>
</protein>
<gene>
    <name evidence="2" type="ORF">MB27_33280</name>
</gene>
<dbReference type="EMBL" id="JRTT01000129">
    <property type="protein sequence ID" value="KHD73651.1"/>
    <property type="molecule type" value="Genomic_DNA"/>
</dbReference>
<feature type="transmembrane region" description="Helical" evidence="1">
    <location>
        <begin position="21"/>
        <end position="39"/>
    </location>
</feature>
<dbReference type="AlphaFoldDB" id="A0A0A6UDT8"/>
<organism evidence="2 3">
    <name type="scientific">Actinoplanes utahensis</name>
    <dbReference type="NCBI Taxonomy" id="1869"/>
    <lineage>
        <taxon>Bacteria</taxon>
        <taxon>Bacillati</taxon>
        <taxon>Actinomycetota</taxon>
        <taxon>Actinomycetes</taxon>
        <taxon>Micromonosporales</taxon>
        <taxon>Micromonosporaceae</taxon>
        <taxon>Actinoplanes</taxon>
    </lineage>
</organism>
<evidence type="ECO:0000313" key="2">
    <source>
        <dbReference type="EMBL" id="KHD73651.1"/>
    </source>
</evidence>
<dbReference type="eggNOG" id="ENOG50322X6">
    <property type="taxonomic scope" value="Bacteria"/>
</dbReference>
<keyword evidence="1" id="KW-0472">Membrane</keyword>
<dbReference type="Proteomes" id="UP000054537">
    <property type="component" value="Unassembled WGS sequence"/>
</dbReference>
<feature type="transmembrane region" description="Helical" evidence="1">
    <location>
        <begin position="51"/>
        <end position="71"/>
    </location>
</feature>
<feature type="transmembrane region" description="Helical" evidence="1">
    <location>
        <begin position="157"/>
        <end position="178"/>
    </location>
</feature>
<feature type="transmembrane region" description="Helical" evidence="1">
    <location>
        <begin position="226"/>
        <end position="247"/>
    </location>
</feature>
<keyword evidence="1" id="KW-0812">Transmembrane</keyword>
<evidence type="ECO:0000313" key="3">
    <source>
        <dbReference type="Proteomes" id="UP000054537"/>
    </source>
</evidence>
<keyword evidence="3" id="KW-1185">Reference proteome</keyword>
<keyword evidence="1" id="KW-1133">Transmembrane helix</keyword>
<reference evidence="2 3" key="1">
    <citation type="submission" date="2014-10" db="EMBL/GenBank/DDBJ databases">
        <title>Draft genome sequence of Actinoplanes utahensis NRRL 12052.</title>
        <authorList>
            <person name="Velasco-Bucheli B."/>
            <person name="del Cerro C."/>
            <person name="Hormigo D."/>
            <person name="Garcia J.L."/>
            <person name="Acebal C."/>
            <person name="Arroyo M."/>
            <person name="de la Mata I."/>
        </authorList>
    </citation>
    <scope>NUCLEOTIDE SEQUENCE [LARGE SCALE GENOMIC DNA]</scope>
    <source>
        <strain evidence="2 3">NRRL 12052</strain>
    </source>
</reference>
<comment type="caution">
    <text evidence="2">The sequence shown here is derived from an EMBL/GenBank/DDBJ whole genome shotgun (WGS) entry which is preliminary data.</text>
</comment>
<proteinExistence type="predicted"/>
<evidence type="ECO:0000256" key="1">
    <source>
        <dbReference type="SAM" id="Phobius"/>
    </source>
</evidence>
<name>A0A0A6UDT8_ACTUT</name>
<feature type="transmembrane region" description="Helical" evidence="1">
    <location>
        <begin position="83"/>
        <end position="101"/>
    </location>
</feature>
<feature type="transmembrane region" description="Helical" evidence="1">
    <location>
        <begin position="121"/>
        <end position="145"/>
    </location>
</feature>